<organism evidence="1 2">
    <name type="scientific">Elysia marginata</name>
    <dbReference type="NCBI Taxonomy" id="1093978"/>
    <lineage>
        <taxon>Eukaryota</taxon>
        <taxon>Metazoa</taxon>
        <taxon>Spiralia</taxon>
        <taxon>Lophotrochozoa</taxon>
        <taxon>Mollusca</taxon>
        <taxon>Gastropoda</taxon>
        <taxon>Heterobranchia</taxon>
        <taxon>Euthyneura</taxon>
        <taxon>Panpulmonata</taxon>
        <taxon>Sacoglossa</taxon>
        <taxon>Placobranchoidea</taxon>
        <taxon>Plakobranchidae</taxon>
        <taxon>Elysia</taxon>
    </lineage>
</organism>
<evidence type="ECO:0000313" key="2">
    <source>
        <dbReference type="Proteomes" id="UP000762676"/>
    </source>
</evidence>
<keyword evidence="2" id="KW-1185">Reference proteome</keyword>
<gene>
    <name evidence="1" type="ORF">ElyMa_000043900</name>
</gene>
<name>A0AAV4EE50_9GAST</name>
<sequence>MFAVHLGEAGRHRILMTRVDGQADFRQFISGCSVDEPAAGCLHQDSDLMTVSAPRVPPVKRTACLKVHLQVVLRTSWDRYFAGRSGALVVSSPANYFIRAWWWQDFRLNGGRKKEDLPGLQPCRGSSSRVYPVITSNNRKLSGLHLLLLES</sequence>
<dbReference type="Proteomes" id="UP000762676">
    <property type="component" value="Unassembled WGS sequence"/>
</dbReference>
<comment type="caution">
    <text evidence="1">The sequence shown here is derived from an EMBL/GenBank/DDBJ whole genome shotgun (WGS) entry which is preliminary data.</text>
</comment>
<reference evidence="1 2" key="1">
    <citation type="journal article" date="2021" name="Elife">
        <title>Chloroplast acquisition without the gene transfer in kleptoplastic sea slugs, Plakobranchus ocellatus.</title>
        <authorList>
            <person name="Maeda T."/>
            <person name="Takahashi S."/>
            <person name="Yoshida T."/>
            <person name="Shimamura S."/>
            <person name="Takaki Y."/>
            <person name="Nagai Y."/>
            <person name="Toyoda A."/>
            <person name="Suzuki Y."/>
            <person name="Arimoto A."/>
            <person name="Ishii H."/>
            <person name="Satoh N."/>
            <person name="Nishiyama T."/>
            <person name="Hasebe M."/>
            <person name="Maruyama T."/>
            <person name="Minagawa J."/>
            <person name="Obokata J."/>
            <person name="Shigenobu S."/>
        </authorList>
    </citation>
    <scope>NUCLEOTIDE SEQUENCE [LARGE SCALE GENOMIC DNA]</scope>
</reference>
<accession>A0AAV4EE50</accession>
<dbReference type="AlphaFoldDB" id="A0AAV4EE50"/>
<dbReference type="EMBL" id="BMAT01000063">
    <property type="protein sequence ID" value="GFR58937.1"/>
    <property type="molecule type" value="Genomic_DNA"/>
</dbReference>
<proteinExistence type="predicted"/>
<protein>
    <submittedName>
        <fullName evidence="1">Uncharacterized protein</fullName>
    </submittedName>
</protein>
<evidence type="ECO:0000313" key="1">
    <source>
        <dbReference type="EMBL" id="GFR58937.1"/>
    </source>
</evidence>